<dbReference type="EMBL" id="ML995814">
    <property type="protein sequence ID" value="KAF2772505.1"/>
    <property type="molecule type" value="Genomic_DNA"/>
</dbReference>
<accession>A0A6G1LI00</accession>
<evidence type="ECO:0000313" key="3">
    <source>
        <dbReference type="Proteomes" id="UP000799436"/>
    </source>
</evidence>
<feature type="compositionally biased region" description="Low complexity" evidence="1">
    <location>
        <begin position="160"/>
        <end position="171"/>
    </location>
</feature>
<evidence type="ECO:0000256" key="1">
    <source>
        <dbReference type="SAM" id="MobiDB-lite"/>
    </source>
</evidence>
<sequence>MILTLSMPCCCSARAGHPVRRAFLNGSHITLTSRAIVSWRLHGRREACLFISRPSRHPERSKSRRDGELRSTNSVMIRLPIKSRGQARHHHTSSAPPGYPFLQRLAHRPAILPLWLFSAAPSSPKVDSYHFQRGAWARAVTAATCTATSGTSIVQRRGRSTTVNSGTTSSSPQCPARTRPAHTDSSPKTGEDRLRYRRAFPCTFLGRESPATRGRGLITTPSAPRSLLVGSVSAKLTAIASSARAFRHCIRPAYTVRRARAATAAAV</sequence>
<reference evidence="2" key="1">
    <citation type="journal article" date="2020" name="Stud. Mycol.">
        <title>101 Dothideomycetes genomes: a test case for predicting lifestyles and emergence of pathogens.</title>
        <authorList>
            <person name="Haridas S."/>
            <person name="Albert R."/>
            <person name="Binder M."/>
            <person name="Bloem J."/>
            <person name="Labutti K."/>
            <person name="Salamov A."/>
            <person name="Andreopoulos B."/>
            <person name="Baker S."/>
            <person name="Barry K."/>
            <person name="Bills G."/>
            <person name="Bluhm B."/>
            <person name="Cannon C."/>
            <person name="Castanera R."/>
            <person name="Culley D."/>
            <person name="Daum C."/>
            <person name="Ezra D."/>
            <person name="Gonzalez J."/>
            <person name="Henrissat B."/>
            <person name="Kuo A."/>
            <person name="Liang C."/>
            <person name="Lipzen A."/>
            <person name="Lutzoni F."/>
            <person name="Magnuson J."/>
            <person name="Mondo S."/>
            <person name="Nolan M."/>
            <person name="Ohm R."/>
            <person name="Pangilinan J."/>
            <person name="Park H.-J."/>
            <person name="Ramirez L."/>
            <person name="Alfaro M."/>
            <person name="Sun H."/>
            <person name="Tritt A."/>
            <person name="Yoshinaga Y."/>
            <person name="Zwiers L.-H."/>
            <person name="Turgeon B."/>
            <person name="Goodwin S."/>
            <person name="Spatafora J."/>
            <person name="Crous P."/>
            <person name="Grigoriev I."/>
        </authorList>
    </citation>
    <scope>NUCLEOTIDE SEQUENCE</scope>
    <source>
        <strain evidence="2">CBS 116005</strain>
    </source>
</reference>
<protein>
    <submittedName>
        <fullName evidence="2">Uncharacterized protein</fullName>
    </submittedName>
</protein>
<keyword evidence="3" id="KW-1185">Reference proteome</keyword>
<proteinExistence type="predicted"/>
<name>A0A6G1LI00_9PEZI</name>
<feature type="region of interest" description="Disordered" evidence="1">
    <location>
        <begin position="53"/>
        <end position="72"/>
    </location>
</feature>
<organism evidence="2 3">
    <name type="scientific">Teratosphaeria nubilosa</name>
    <dbReference type="NCBI Taxonomy" id="161662"/>
    <lineage>
        <taxon>Eukaryota</taxon>
        <taxon>Fungi</taxon>
        <taxon>Dikarya</taxon>
        <taxon>Ascomycota</taxon>
        <taxon>Pezizomycotina</taxon>
        <taxon>Dothideomycetes</taxon>
        <taxon>Dothideomycetidae</taxon>
        <taxon>Mycosphaerellales</taxon>
        <taxon>Teratosphaeriaceae</taxon>
        <taxon>Teratosphaeria</taxon>
    </lineage>
</organism>
<gene>
    <name evidence="2" type="ORF">EJ03DRAFT_186276</name>
</gene>
<dbReference type="Proteomes" id="UP000799436">
    <property type="component" value="Unassembled WGS sequence"/>
</dbReference>
<dbReference type="AlphaFoldDB" id="A0A6G1LI00"/>
<feature type="region of interest" description="Disordered" evidence="1">
    <location>
        <begin position="153"/>
        <end position="192"/>
    </location>
</feature>
<evidence type="ECO:0000313" key="2">
    <source>
        <dbReference type="EMBL" id="KAF2772505.1"/>
    </source>
</evidence>
<feature type="compositionally biased region" description="Basic and acidic residues" evidence="1">
    <location>
        <begin position="56"/>
        <end position="69"/>
    </location>
</feature>